<organism evidence="1 2">
    <name type="scientific">Nezara viridula</name>
    <name type="common">Southern green stink bug</name>
    <name type="synonym">Cimex viridulus</name>
    <dbReference type="NCBI Taxonomy" id="85310"/>
    <lineage>
        <taxon>Eukaryota</taxon>
        <taxon>Metazoa</taxon>
        <taxon>Ecdysozoa</taxon>
        <taxon>Arthropoda</taxon>
        <taxon>Hexapoda</taxon>
        <taxon>Insecta</taxon>
        <taxon>Pterygota</taxon>
        <taxon>Neoptera</taxon>
        <taxon>Paraneoptera</taxon>
        <taxon>Hemiptera</taxon>
        <taxon>Heteroptera</taxon>
        <taxon>Panheteroptera</taxon>
        <taxon>Pentatomomorpha</taxon>
        <taxon>Pentatomoidea</taxon>
        <taxon>Pentatomidae</taxon>
        <taxon>Pentatominae</taxon>
        <taxon>Nezara</taxon>
    </lineage>
</organism>
<evidence type="ECO:0000313" key="1">
    <source>
        <dbReference type="EMBL" id="CAH1405175.1"/>
    </source>
</evidence>
<evidence type="ECO:0000313" key="2">
    <source>
        <dbReference type="Proteomes" id="UP001152798"/>
    </source>
</evidence>
<protein>
    <submittedName>
        <fullName evidence="1">Uncharacterized protein</fullName>
    </submittedName>
</protein>
<reference evidence="1" key="1">
    <citation type="submission" date="2022-01" db="EMBL/GenBank/DDBJ databases">
        <authorList>
            <person name="King R."/>
        </authorList>
    </citation>
    <scope>NUCLEOTIDE SEQUENCE</scope>
</reference>
<accession>A0A9P0MUR1</accession>
<keyword evidence="2" id="KW-1185">Reference proteome</keyword>
<name>A0A9P0MUR1_NEZVI</name>
<gene>
    <name evidence="1" type="ORF">NEZAVI_LOCUS13438</name>
</gene>
<dbReference type="Proteomes" id="UP001152798">
    <property type="component" value="Chromosome 6"/>
</dbReference>
<sequence length="19" mass="2492">MRIIWWKIKINLYSKNEQK</sequence>
<dbReference type="EMBL" id="OV725082">
    <property type="protein sequence ID" value="CAH1405175.1"/>
    <property type="molecule type" value="Genomic_DNA"/>
</dbReference>
<proteinExistence type="predicted"/>
<dbReference type="AlphaFoldDB" id="A0A9P0MUR1"/>